<evidence type="ECO:0000259" key="2">
    <source>
        <dbReference type="Pfam" id="PF13116"/>
    </source>
</evidence>
<keyword evidence="1" id="KW-0812">Transmembrane</keyword>
<accession>A0A562RAS9</accession>
<feature type="transmembrane region" description="Helical" evidence="1">
    <location>
        <begin position="57"/>
        <end position="76"/>
    </location>
</feature>
<reference evidence="3 4" key="1">
    <citation type="journal article" date="2015" name="Stand. Genomic Sci.">
        <title>Genomic Encyclopedia of Bacterial and Archaeal Type Strains, Phase III: the genomes of soil and plant-associated and newly described type strains.</title>
        <authorList>
            <person name="Whitman W.B."/>
            <person name="Woyke T."/>
            <person name="Klenk H.P."/>
            <person name="Zhou Y."/>
            <person name="Lilburn T.G."/>
            <person name="Beck B.J."/>
            <person name="De Vos P."/>
            <person name="Vandamme P."/>
            <person name="Eisen J.A."/>
            <person name="Garrity G."/>
            <person name="Hugenholtz P."/>
            <person name="Kyrpides N.C."/>
        </authorList>
    </citation>
    <scope>NUCLEOTIDE SEQUENCE [LARGE SCALE GENOMIC DNA]</scope>
    <source>
        <strain evidence="3 4">CGMCC 1.10822</strain>
    </source>
</reference>
<gene>
    <name evidence="3" type="ORF">IP91_02910</name>
</gene>
<evidence type="ECO:0000256" key="1">
    <source>
        <dbReference type="SAM" id="Phobius"/>
    </source>
</evidence>
<dbReference type="PANTHER" id="PTHR38690">
    <property type="entry name" value="PROTEASE-RELATED"/>
    <property type="match status" value="1"/>
</dbReference>
<sequence length="1412" mass="150481">MASGEAWESVLTEQSAEETAAAAQGEGPLLARWHRLQAAYRFCNLATHHILGFTIKLVLAVYFLLALLFLVLRWGVLPQIDRYKGDIELLASRAAGNPVTIDRIYASWSGLRPNLFLGDVVLRDPAGRPALRLPSVQATLSWWSVPTFGVRFHSLELIRPNLQVRRDAAGHVYVAGIYVDPARKDDGRGADWLLNQRELVVREGSIVWTDELRTPQSPAPVAPLALRDVNAVLRNNWHRHRFGVQAAPPQGTKGALDIRGDFRHPALSVRASDLQQWRGTLYAGVRQADLAVLQPAVASLLPLPAGAAVASGKGSLRAWLDIDHARVNGITADVALADVVATLGTGVPPLDVAALRGRLAFSEDKPARGASRQVAFGAYGHRASITDFTLRTRDGATLAPTTLSSRYLPAANGKPARSEVTARSLELKTLAELATRLPLPAAHRALLADLAPHGRVDDLRAKWDGPADKPVAWQVHARLDDLGMAALAARPAVPAAADGKSAGLPAVPALPGFDRLTGTIDAGSDGGKVAFDAPGLVLDMPHWFETASMPFRKLKLDLAWTHEDDGSLRLKLGRLDFDQDGLTGSIAGTHTIPAAGGAGIADLNGTLNGFVINRIGRYLPIATPEHLKHWLTGALEAGTAQNVTLRLAGDLAQFPFAANTPAAAKGQFRIGGRIVDGRLNYEPGFFAKDGKAPMWPQAEQIRGSFLFERARMEIRADTAKTGNVSLTNVKAVIADLAHHDGVLEIDGTAQGAMGDYLRYVSNTPVLEWIGHFTDQTTATGAAKLTLRLDLPLNRLVDSKVLGTLQLQGNDVVLWNDMPPVLQTTGRIEFNERGVNLNGINGTLLGGPVNIGGGTQRDGAIVVKIGGSMTADGLRRTYPSAAMQRLAQHIGGSTRYSGVINAHHHEYQVAIDSSLAGVSLDFPAPLAKTAAEAMPVRFVLNGAAANEAGLAQDDIRIAIGTGLASTVAAHYQRQRQDRNPWQLVRGGIGVNVAAPEPDSGMALNVSMKSLNVDDWLALGGAIAGADGGDSAAAANDGPGLSQYVVPEMMAGRADELVIGSRKLEGVVLGATHRNGTWQASIDSKQANGYLTWNESPTGKGLGKVTARLSTLIIPESAAGDVKDLLESSASSPSIPALDIVAERFELFNRALGRLELQAYNALITSTREWRVARLALENADGQLHGSGRWVSAKGRHDTMLNFNLDIADAGKLLERFGFADTLKGGKGKLSGDIAWRGLPYSMDIPTLSGSLDLKVEKGQFLKQDPGAAKLLGVLSLQALPRLLKLDFHDVFAEGLAFDGISAHAVIDRGIAKTENLKMHGVAATVLMAGTADIANESTNLHVVVIPQVNFGTAPLVYALAVNPVIGLGSYLAQLFLSAPVMKALTYQMQVTGPWKAPVITKLDNNRVETPRPQ</sequence>
<evidence type="ECO:0000313" key="4">
    <source>
        <dbReference type="Proteomes" id="UP000318431"/>
    </source>
</evidence>
<keyword evidence="4" id="KW-1185">Reference proteome</keyword>
<dbReference type="PANTHER" id="PTHR38690:SF1">
    <property type="entry name" value="PROTEASE"/>
    <property type="match status" value="1"/>
</dbReference>
<organism evidence="3 4">
    <name type="scientific">Pseudoduganella lurida</name>
    <dbReference type="NCBI Taxonomy" id="1036180"/>
    <lineage>
        <taxon>Bacteria</taxon>
        <taxon>Pseudomonadati</taxon>
        <taxon>Pseudomonadota</taxon>
        <taxon>Betaproteobacteria</taxon>
        <taxon>Burkholderiales</taxon>
        <taxon>Oxalobacteraceae</taxon>
        <taxon>Telluria group</taxon>
        <taxon>Pseudoduganella</taxon>
    </lineage>
</organism>
<name>A0A562RAS9_9BURK</name>
<dbReference type="EMBL" id="VLLB01000004">
    <property type="protein sequence ID" value="TWI65500.1"/>
    <property type="molecule type" value="Genomic_DNA"/>
</dbReference>
<proteinExistence type="predicted"/>
<comment type="caution">
    <text evidence="3">The sequence shown here is derived from an EMBL/GenBank/DDBJ whole genome shotgun (WGS) entry which is preliminary data.</text>
</comment>
<evidence type="ECO:0000313" key="3">
    <source>
        <dbReference type="EMBL" id="TWI65500.1"/>
    </source>
</evidence>
<dbReference type="NCBIfam" id="TIGR02099">
    <property type="entry name" value="YhdP family protein"/>
    <property type="match status" value="1"/>
</dbReference>
<dbReference type="Proteomes" id="UP000318431">
    <property type="component" value="Unassembled WGS sequence"/>
</dbReference>
<feature type="domain" description="YhdP central" evidence="2">
    <location>
        <begin position="52"/>
        <end position="1398"/>
    </location>
</feature>
<protein>
    <submittedName>
        <fullName evidence="3">Uncharacterized protein (TIGR02099 family)</fullName>
    </submittedName>
</protein>
<dbReference type="InterPro" id="IPR011836">
    <property type="entry name" value="YhdP"/>
</dbReference>
<dbReference type="InterPro" id="IPR025263">
    <property type="entry name" value="YhdP_central"/>
</dbReference>
<keyword evidence="1" id="KW-0472">Membrane</keyword>
<keyword evidence="1" id="KW-1133">Transmembrane helix</keyword>
<dbReference type="Pfam" id="PF13116">
    <property type="entry name" value="YhdP"/>
    <property type="match status" value="1"/>
</dbReference>